<dbReference type="InterPro" id="IPR011576">
    <property type="entry name" value="Pyridox_Oxase_N"/>
</dbReference>
<evidence type="ECO:0000259" key="2">
    <source>
        <dbReference type="Pfam" id="PF01243"/>
    </source>
</evidence>
<accession>A0A0N0H3H4</accession>
<dbReference type="InterPro" id="IPR052019">
    <property type="entry name" value="F420H2_bilvrd_red/Heme_oxyg"/>
</dbReference>
<keyword evidence="1" id="KW-0560">Oxidoreductase</keyword>
<proteinExistence type="predicted"/>
<gene>
    <name evidence="3" type="ORF">ADL29_04765</name>
</gene>
<sequence>MAAREPVTELHPDYSSAGATATAWTAAVGGMTEAEIFWLSTVRPDGRPHVTPLLAVWADGALHFATGAEERKARNLAAAPHCVLTTSTAGGNDLHAGLDVVVEGDAVRVEDETTLVGLADLFVEKYGDDWRFEVRDGAFHREGHRAVVFRVEPVTAFGFGRGETYSQTRWRFDGGA</sequence>
<dbReference type="GO" id="GO:0005829">
    <property type="term" value="C:cytosol"/>
    <property type="evidence" value="ECO:0007669"/>
    <property type="project" value="TreeGrafter"/>
</dbReference>
<dbReference type="GO" id="GO:0070967">
    <property type="term" value="F:coenzyme F420 binding"/>
    <property type="evidence" value="ECO:0007669"/>
    <property type="project" value="TreeGrafter"/>
</dbReference>
<dbReference type="AlphaFoldDB" id="A0A0N0H3H4"/>
<comment type="caution">
    <text evidence="3">The sequence shown here is derived from an EMBL/GenBank/DDBJ whole genome shotgun (WGS) entry which is preliminary data.</text>
</comment>
<evidence type="ECO:0000256" key="1">
    <source>
        <dbReference type="ARBA" id="ARBA00023002"/>
    </source>
</evidence>
<dbReference type="Gene3D" id="2.30.110.10">
    <property type="entry name" value="Electron Transport, Fmn-binding Protein, Chain A"/>
    <property type="match status" value="1"/>
</dbReference>
<keyword evidence="4" id="KW-1185">Reference proteome</keyword>
<feature type="domain" description="Pyridoxamine 5'-phosphate oxidase N-terminal" evidence="2">
    <location>
        <begin position="32"/>
        <end position="154"/>
    </location>
</feature>
<evidence type="ECO:0000313" key="4">
    <source>
        <dbReference type="Proteomes" id="UP000037982"/>
    </source>
</evidence>
<dbReference type="PANTHER" id="PTHR35176">
    <property type="entry name" value="HEME OXYGENASE HI_0854-RELATED"/>
    <property type="match status" value="1"/>
</dbReference>
<organism evidence="3 4">
    <name type="scientific">Streptomyces chattanoogensis</name>
    <dbReference type="NCBI Taxonomy" id="66876"/>
    <lineage>
        <taxon>Bacteria</taxon>
        <taxon>Bacillati</taxon>
        <taxon>Actinomycetota</taxon>
        <taxon>Actinomycetes</taxon>
        <taxon>Kitasatosporales</taxon>
        <taxon>Streptomycetaceae</taxon>
        <taxon>Streptomyces</taxon>
    </lineage>
</organism>
<dbReference type="GO" id="GO:0016627">
    <property type="term" value="F:oxidoreductase activity, acting on the CH-CH group of donors"/>
    <property type="evidence" value="ECO:0007669"/>
    <property type="project" value="TreeGrafter"/>
</dbReference>
<dbReference type="EMBL" id="LGKG01000013">
    <property type="protein sequence ID" value="KPC66259.1"/>
    <property type="molecule type" value="Genomic_DNA"/>
</dbReference>
<dbReference type="Proteomes" id="UP000037982">
    <property type="component" value="Unassembled WGS sequence"/>
</dbReference>
<dbReference type="InterPro" id="IPR012349">
    <property type="entry name" value="Split_barrel_FMN-bd"/>
</dbReference>
<dbReference type="Pfam" id="PF01243">
    <property type="entry name" value="PNPOx_N"/>
    <property type="match status" value="1"/>
</dbReference>
<reference evidence="4" key="1">
    <citation type="submission" date="2015-07" db="EMBL/GenBank/DDBJ databases">
        <authorList>
            <person name="Ju K.-S."/>
            <person name="Doroghazi J.R."/>
            <person name="Metcalf W.W."/>
        </authorList>
    </citation>
    <scope>NUCLEOTIDE SEQUENCE [LARGE SCALE GENOMIC DNA]</scope>
    <source>
        <strain evidence="4">NRRL ISP-5002</strain>
    </source>
</reference>
<dbReference type="PANTHER" id="PTHR35176:SF4">
    <property type="entry name" value="PYRIDOXAMINE 5'-PHOSPHATE OXIDASE-RELATED FMN-BINDING"/>
    <property type="match status" value="1"/>
</dbReference>
<dbReference type="SUPFAM" id="SSF50475">
    <property type="entry name" value="FMN-binding split barrel"/>
    <property type="match status" value="1"/>
</dbReference>
<evidence type="ECO:0000313" key="3">
    <source>
        <dbReference type="EMBL" id="KPC66259.1"/>
    </source>
</evidence>
<dbReference type="RefSeq" id="WP_053922484.1">
    <property type="nucleotide sequence ID" value="NZ_LGKG01000013.1"/>
</dbReference>
<dbReference type="PATRIC" id="fig|66876.3.peg.1053"/>
<protein>
    <submittedName>
        <fullName evidence="3">Pyridoxamine 5'-phosphate oxidase</fullName>
    </submittedName>
</protein>
<name>A0A0N0H3H4_9ACTN</name>